<comment type="subcellular location">
    <subcellularLocation>
        <location evidence="1">Membrane</location>
    </subcellularLocation>
</comment>
<dbReference type="PROSITE" id="PS00889">
    <property type="entry name" value="CNMP_BINDING_2"/>
    <property type="match status" value="1"/>
</dbReference>
<evidence type="ECO:0000259" key="10">
    <source>
        <dbReference type="PROSITE" id="PS50042"/>
    </source>
</evidence>
<dbReference type="SUPFAM" id="SSF52151">
    <property type="entry name" value="FabD/lysophospholipase-like"/>
    <property type="match status" value="1"/>
</dbReference>
<evidence type="ECO:0000313" key="13">
    <source>
        <dbReference type="Proteomes" id="UP000012249"/>
    </source>
</evidence>
<feature type="domain" description="Cyclic nucleotide-binding" evidence="10">
    <location>
        <begin position="203"/>
        <end position="303"/>
    </location>
</feature>
<dbReference type="PROSITE" id="PS50042">
    <property type="entry name" value="CNMP_BINDING_3"/>
    <property type="match status" value="1"/>
</dbReference>
<reference evidence="12 13" key="1">
    <citation type="submission" date="2013-02" db="EMBL/GenBank/DDBJ databases">
        <authorList>
            <person name="Harkins D.M."/>
            <person name="Durkin A.S."/>
            <person name="Brinkac L.M."/>
            <person name="Haft D.H."/>
            <person name="Selengut J.D."/>
            <person name="Sanka R."/>
            <person name="DePew J."/>
            <person name="Purushe J."/>
            <person name="Haake D.A."/>
            <person name="Matsunaga J."/>
            <person name="Vinetz J.M."/>
            <person name="Sutton G.G."/>
            <person name="Nierman W.C."/>
            <person name="Fouts D.E."/>
        </authorList>
    </citation>
    <scope>NUCLEOTIDE SEQUENCE [LARGE SCALE GENOMIC DNA]</scope>
    <source>
        <strain evidence="12 13">Ecochallenge</strain>
    </source>
</reference>
<dbReference type="CDD" id="cd00038">
    <property type="entry name" value="CAP_ED"/>
    <property type="match status" value="1"/>
</dbReference>
<dbReference type="SUPFAM" id="SSF51206">
    <property type="entry name" value="cAMP-binding domain-like"/>
    <property type="match status" value="1"/>
</dbReference>
<evidence type="ECO:0000256" key="2">
    <source>
        <dbReference type="ARBA" id="ARBA00006636"/>
    </source>
</evidence>
<dbReference type="InterPro" id="IPR050301">
    <property type="entry name" value="NTE"/>
</dbReference>
<dbReference type="GO" id="GO:0016020">
    <property type="term" value="C:membrane"/>
    <property type="evidence" value="ECO:0007669"/>
    <property type="project" value="UniProtKB-SubCell"/>
</dbReference>
<evidence type="ECO:0000256" key="6">
    <source>
        <dbReference type="ARBA" id="ARBA00022989"/>
    </source>
</evidence>
<keyword evidence="8" id="KW-0472">Membrane</keyword>
<name>N1UHH5_9LEPT</name>
<feature type="short sequence motif" description="DGA/G" evidence="9">
    <location>
        <begin position="664"/>
        <end position="666"/>
    </location>
</feature>
<proteinExistence type="inferred from homology"/>
<dbReference type="Pfam" id="PF24179">
    <property type="entry name" value="NTE_Ploop"/>
    <property type="match status" value="1"/>
</dbReference>
<dbReference type="PANTHER" id="PTHR14226">
    <property type="entry name" value="NEUROPATHY TARGET ESTERASE/SWISS CHEESE D.MELANOGASTER"/>
    <property type="match status" value="1"/>
</dbReference>
<keyword evidence="4 9" id="KW-0378">Hydrolase</keyword>
<dbReference type="InterPro" id="IPR056556">
    <property type="entry name" value="NTE1_P-loop_dom"/>
</dbReference>
<feature type="active site" description="Nucleophile" evidence="9">
    <location>
        <position position="550"/>
    </location>
</feature>
<dbReference type="EMBL" id="AHMI02000091">
    <property type="protein sequence ID" value="EMY15455.1"/>
    <property type="molecule type" value="Genomic_DNA"/>
</dbReference>
<dbReference type="InterPro" id="IPR014710">
    <property type="entry name" value="RmlC-like_jellyroll"/>
</dbReference>
<dbReference type="CDD" id="cd07205">
    <property type="entry name" value="Pat_PNPLA6_PNPLA7_NTE1_like"/>
    <property type="match status" value="1"/>
</dbReference>
<dbReference type="PANTHER" id="PTHR14226:SF76">
    <property type="entry name" value="NTE FAMILY PROTEIN RSSA"/>
    <property type="match status" value="1"/>
</dbReference>
<organism evidence="12 13">
    <name type="scientific">Leptospira weilii str. Ecochallenge</name>
    <dbReference type="NCBI Taxonomy" id="1049986"/>
    <lineage>
        <taxon>Bacteria</taxon>
        <taxon>Pseudomonadati</taxon>
        <taxon>Spirochaetota</taxon>
        <taxon>Spirochaetia</taxon>
        <taxon>Leptospirales</taxon>
        <taxon>Leptospiraceae</taxon>
        <taxon>Leptospira</taxon>
    </lineage>
</organism>
<evidence type="ECO:0000313" key="12">
    <source>
        <dbReference type="EMBL" id="EMY15455.1"/>
    </source>
</evidence>
<dbReference type="InterPro" id="IPR000595">
    <property type="entry name" value="cNMP-bd_dom"/>
</dbReference>
<protein>
    <submittedName>
        <fullName evidence="12">Phospholipase, patatin family</fullName>
    </submittedName>
</protein>
<gene>
    <name evidence="12" type="ORF">LEP1GSC043_3759</name>
</gene>
<dbReference type="Gene3D" id="3.40.1090.10">
    <property type="entry name" value="Cytosolic phospholipase A2 catalytic domain"/>
    <property type="match status" value="1"/>
</dbReference>
<feature type="short sequence motif" description="GXSXG" evidence="9">
    <location>
        <begin position="548"/>
        <end position="552"/>
    </location>
</feature>
<dbReference type="AlphaFoldDB" id="N1UHH5"/>
<evidence type="ECO:0000256" key="4">
    <source>
        <dbReference type="ARBA" id="ARBA00022801"/>
    </source>
</evidence>
<dbReference type="Pfam" id="PF01734">
    <property type="entry name" value="Patatin"/>
    <property type="match status" value="1"/>
</dbReference>
<evidence type="ECO:0000256" key="9">
    <source>
        <dbReference type="PROSITE-ProRule" id="PRU01161"/>
    </source>
</evidence>
<keyword evidence="5 9" id="KW-0442">Lipid degradation</keyword>
<dbReference type="InterPro" id="IPR002641">
    <property type="entry name" value="PNPLA_dom"/>
</dbReference>
<evidence type="ECO:0000259" key="11">
    <source>
        <dbReference type="PROSITE" id="PS51635"/>
    </source>
</evidence>
<keyword evidence="3" id="KW-0812">Transmembrane</keyword>
<keyword evidence="7 9" id="KW-0443">Lipid metabolism</keyword>
<accession>N1UHH5</accession>
<evidence type="ECO:0000256" key="3">
    <source>
        <dbReference type="ARBA" id="ARBA00022692"/>
    </source>
</evidence>
<dbReference type="GO" id="GO:0016042">
    <property type="term" value="P:lipid catabolic process"/>
    <property type="evidence" value="ECO:0007669"/>
    <property type="project" value="UniProtKB-UniRule"/>
</dbReference>
<feature type="short sequence motif" description="GXGXXG" evidence="9">
    <location>
        <begin position="521"/>
        <end position="526"/>
    </location>
</feature>
<evidence type="ECO:0000256" key="1">
    <source>
        <dbReference type="ARBA" id="ARBA00004370"/>
    </source>
</evidence>
<feature type="domain" description="PNPLA" evidence="11">
    <location>
        <begin position="517"/>
        <end position="677"/>
    </location>
</feature>
<evidence type="ECO:0000256" key="7">
    <source>
        <dbReference type="ARBA" id="ARBA00023098"/>
    </source>
</evidence>
<evidence type="ECO:0000256" key="5">
    <source>
        <dbReference type="ARBA" id="ARBA00022963"/>
    </source>
</evidence>
<comment type="caution">
    <text evidence="12">The sequence shown here is derived from an EMBL/GenBank/DDBJ whole genome shotgun (WGS) entry which is preliminary data.</text>
</comment>
<dbReference type="SMART" id="SM00100">
    <property type="entry name" value="cNMP"/>
    <property type="match status" value="1"/>
</dbReference>
<evidence type="ECO:0000256" key="8">
    <source>
        <dbReference type="ARBA" id="ARBA00023136"/>
    </source>
</evidence>
<dbReference type="Gene3D" id="2.60.120.10">
    <property type="entry name" value="Jelly Rolls"/>
    <property type="match status" value="1"/>
</dbReference>
<dbReference type="InterPro" id="IPR018488">
    <property type="entry name" value="cNMP-bd_CS"/>
</dbReference>
<dbReference type="Proteomes" id="UP000012249">
    <property type="component" value="Unassembled WGS sequence"/>
</dbReference>
<feature type="active site" description="Proton acceptor" evidence="9">
    <location>
        <position position="664"/>
    </location>
</feature>
<dbReference type="PROSITE" id="PS51635">
    <property type="entry name" value="PNPLA"/>
    <property type="match status" value="1"/>
</dbReference>
<dbReference type="InterPro" id="IPR016035">
    <property type="entry name" value="Acyl_Trfase/lysoPLipase"/>
</dbReference>
<sequence length="806" mass="91646">MIGPVRSFIVGKADSIVFVYRIRIFVPWKGSFTAQNFTEKRLLEYGFSPFQKKILKQLRYFRSKTSSAFPGWKDSKEEEIVTKRLNLTQWDANIPSPQTVSGSLCLVLSGKIEETLLDAEEKDLILRELFTGDYFLFQPDKILHSGISEILYILPDDLSRIVSKLPGWKKWIEDLNKENHLFHVSKLRPSKKELMSFLSSVELLFHLSKVTLSNLESRMEWLVIPGGEVLLKQGDVGDSMYILVSGRLSWTVRSKNEEILAQGELGKGDIIGEMSLLSGDKRSATVVALRTSQVVRISREDFRMSFANSPEALFQITGTIVHRLNTERNQNYRKANSVRTVSVFPLNLTGSPEDFFHSLQNGLKNFGKSILVNYNVFTKMIGLRESDKNSEKTNVYRIGDLVNWFYDLEKNYDKLIFKTDTHNSGWRETCFRQSDRILVLIDPNKPIVLDYGKVNSMFPEEIQKELVFLIDSAFTDWKKIESILQKFPSISHSIVRRDVNADFGRLSRRLTGKSIGVALSGGGAKGFAHLGLLKCFEENDIPVDMISGTSAGAIMGGLFAMGLGSSDILPLIRNFWLDRNILGDFTFPFVSLVRGKRYSNAIHEFFKDRNIETLPIPFYAIACNLTRAERKVFDRGLLWKAVRSSTSIPGIFPPFSENGELYVDGGLLDNLPGSILKERGAGILISVDLGGGGQIDKDWMYHNLLGPQYLGEAPSFFNLLFHHLKRKSLKTKYTGFAEIMMRSLMLSSKNNQNRTRDSSDLYIELPVGGYSTFDWDQFQKLYEIGYEAGRKNVHIWKNEIKKKLNS</sequence>
<keyword evidence="6" id="KW-1133">Transmembrane helix</keyword>
<dbReference type="InterPro" id="IPR018490">
    <property type="entry name" value="cNMP-bd_dom_sf"/>
</dbReference>
<dbReference type="GO" id="GO:0004622">
    <property type="term" value="F:phosphatidylcholine lysophospholipase activity"/>
    <property type="evidence" value="ECO:0007669"/>
    <property type="project" value="UniProtKB-ARBA"/>
</dbReference>
<comment type="similarity">
    <text evidence="2">Belongs to the NTE family.</text>
</comment>
<dbReference type="Pfam" id="PF00027">
    <property type="entry name" value="cNMP_binding"/>
    <property type="match status" value="1"/>
</dbReference>